<organism evidence="1 2">
    <name type="scientific">Dreissena polymorpha</name>
    <name type="common">Zebra mussel</name>
    <name type="synonym">Mytilus polymorpha</name>
    <dbReference type="NCBI Taxonomy" id="45954"/>
    <lineage>
        <taxon>Eukaryota</taxon>
        <taxon>Metazoa</taxon>
        <taxon>Spiralia</taxon>
        <taxon>Lophotrochozoa</taxon>
        <taxon>Mollusca</taxon>
        <taxon>Bivalvia</taxon>
        <taxon>Autobranchia</taxon>
        <taxon>Heteroconchia</taxon>
        <taxon>Euheterodonta</taxon>
        <taxon>Imparidentia</taxon>
        <taxon>Neoheterodontei</taxon>
        <taxon>Myida</taxon>
        <taxon>Dreissenoidea</taxon>
        <taxon>Dreissenidae</taxon>
        <taxon>Dreissena</taxon>
    </lineage>
</organism>
<gene>
    <name evidence="1" type="ORF">DPMN_033488</name>
</gene>
<dbReference type="EMBL" id="JAIWYP010000002">
    <property type="protein sequence ID" value="KAH3870306.1"/>
    <property type="molecule type" value="Genomic_DNA"/>
</dbReference>
<keyword evidence="2" id="KW-1185">Reference proteome</keyword>
<reference evidence="1" key="2">
    <citation type="submission" date="2020-11" db="EMBL/GenBank/DDBJ databases">
        <authorList>
            <person name="McCartney M.A."/>
            <person name="Auch B."/>
            <person name="Kono T."/>
            <person name="Mallez S."/>
            <person name="Becker A."/>
            <person name="Gohl D.M."/>
            <person name="Silverstein K.A.T."/>
            <person name="Koren S."/>
            <person name="Bechman K.B."/>
            <person name="Herman A."/>
            <person name="Abrahante J.E."/>
            <person name="Garbe J."/>
        </authorList>
    </citation>
    <scope>NUCLEOTIDE SEQUENCE</scope>
    <source>
        <strain evidence="1">Duluth1</strain>
        <tissue evidence="1">Whole animal</tissue>
    </source>
</reference>
<name>A0A9D4M649_DREPO</name>
<protein>
    <submittedName>
        <fullName evidence="1">Uncharacterized protein</fullName>
    </submittedName>
</protein>
<dbReference type="AlphaFoldDB" id="A0A9D4M649"/>
<proteinExistence type="predicted"/>
<dbReference type="Proteomes" id="UP000828390">
    <property type="component" value="Unassembled WGS sequence"/>
</dbReference>
<evidence type="ECO:0000313" key="2">
    <source>
        <dbReference type="Proteomes" id="UP000828390"/>
    </source>
</evidence>
<evidence type="ECO:0000313" key="1">
    <source>
        <dbReference type="EMBL" id="KAH3870306.1"/>
    </source>
</evidence>
<comment type="caution">
    <text evidence="1">The sequence shown here is derived from an EMBL/GenBank/DDBJ whole genome shotgun (WGS) entry which is preliminary data.</text>
</comment>
<accession>A0A9D4M649</accession>
<reference evidence="1" key="1">
    <citation type="journal article" date="2019" name="bioRxiv">
        <title>The Genome of the Zebra Mussel, Dreissena polymorpha: A Resource for Invasive Species Research.</title>
        <authorList>
            <person name="McCartney M.A."/>
            <person name="Auch B."/>
            <person name="Kono T."/>
            <person name="Mallez S."/>
            <person name="Zhang Y."/>
            <person name="Obille A."/>
            <person name="Becker A."/>
            <person name="Abrahante J.E."/>
            <person name="Garbe J."/>
            <person name="Badalamenti J.P."/>
            <person name="Herman A."/>
            <person name="Mangelson H."/>
            <person name="Liachko I."/>
            <person name="Sullivan S."/>
            <person name="Sone E.D."/>
            <person name="Koren S."/>
            <person name="Silverstein K.A.T."/>
            <person name="Beckman K.B."/>
            <person name="Gohl D.M."/>
        </authorList>
    </citation>
    <scope>NUCLEOTIDE SEQUENCE</scope>
    <source>
        <strain evidence="1">Duluth1</strain>
        <tissue evidence="1">Whole animal</tissue>
    </source>
</reference>
<sequence>MIIRLHKPSFGEGILESIFCQGSPRVQCQAMKSSTFTCSWLRVSQNHLVPCDENLQQDFDLALVHT</sequence>